<dbReference type="InterPro" id="IPR002048">
    <property type="entry name" value="EF_hand_dom"/>
</dbReference>
<dbReference type="Proteomes" id="UP000326198">
    <property type="component" value="Unassembled WGS sequence"/>
</dbReference>
<dbReference type="AlphaFoldDB" id="A0A5N7AZU9"/>
<keyword evidence="3" id="KW-1185">Reference proteome</keyword>
<evidence type="ECO:0000259" key="1">
    <source>
        <dbReference type="PROSITE" id="PS50222"/>
    </source>
</evidence>
<dbReference type="GO" id="GO:0005509">
    <property type="term" value="F:calcium ion binding"/>
    <property type="evidence" value="ECO:0007669"/>
    <property type="project" value="InterPro"/>
</dbReference>
<dbReference type="OrthoDB" id="4399553at2759"/>
<organism evidence="2 3">
    <name type="scientific">Aspergillus bertholletiae</name>
    <dbReference type="NCBI Taxonomy" id="1226010"/>
    <lineage>
        <taxon>Eukaryota</taxon>
        <taxon>Fungi</taxon>
        <taxon>Dikarya</taxon>
        <taxon>Ascomycota</taxon>
        <taxon>Pezizomycotina</taxon>
        <taxon>Eurotiomycetes</taxon>
        <taxon>Eurotiomycetidae</taxon>
        <taxon>Eurotiales</taxon>
        <taxon>Aspergillaceae</taxon>
        <taxon>Aspergillus</taxon>
        <taxon>Aspergillus subgen. Circumdati</taxon>
    </lineage>
</organism>
<sequence length="95" mass="10495">MVSNKLYNTVMEGSDPADISYSLETVKGLLQEFKAMDTDNDGLVDLDVLKQSYGEQGAAAFEEFFDAALDQKVSFTEFTSAFIYVQRASGYPNKA</sequence>
<evidence type="ECO:0000313" key="3">
    <source>
        <dbReference type="Proteomes" id="UP000326198"/>
    </source>
</evidence>
<dbReference type="PROSITE" id="PS50222">
    <property type="entry name" value="EF_HAND_2"/>
    <property type="match status" value="1"/>
</dbReference>
<gene>
    <name evidence="2" type="ORF">BDV26DRAFT_267901</name>
</gene>
<evidence type="ECO:0000313" key="2">
    <source>
        <dbReference type="EMBL" id="KAE8375392.1"/>
    </source>
</evidence>
<dbReference type="InterPro" id="IPR011992">
    <property type="entry name" value="EF-hand-dom_pair"/>
</dbReference>
<name>A0A5N7AZU9_9EURO</name>
<dbReference type="EMBL" id="ML736261">
    <property type="protein sequence ID" value="KAE8375392.1"/>
    <property type="molecule type" value="Genomic_DNA"/>
</dbReference>
<protein>
    <recommendedName>
        <fullName evidence="1">EF-hand domain-containing protein</fullName>
    </recommendedName>
</protein>
<reference evidence="2 3" key="1">
    <citation type="submission" date="2019-04" db="EMBL/GenBank/DDBJ databases">
        <title>Friends and foes A comparative genomics studyof 23 Aspergillus species from section Flavi.</title>
        <authorList>
            <consortium name="DOE Joint Genome Institute"/>
            <person name="Kjaerbolling I."/>
            <person name="Vesth T."/>
            <person name="Frisvad J.C."/>
            <person name="Nybo J.L."/>
            <person name="Theobald S."/>
            <person name="Kildgaard S."/>
            <person name="Isbrandt T."/>
            <person name="Kuo A."/>
            <person name="Sato A."/>
            <person name="Lyhne E.K."/>
            <person name="Kogle M.E."/>
            <person name="Wiebenga A."/>
            <person name="Kun R.S."/>
            <person name="Lubbers R.J."/>
            <person name="Makela M.R."/>
            <person name="Barry K."/>
            <person name="Chovatia M."/>
            <person name="Clum A."/>
            <person name="Daum C."/>
            <person name="Haridas S."/>
            <person name="He G."/>
            <person name="LaButti K."/>
            <person name="Lipzen A."/>
            <person name="Mondo S."/>
            <person name="Riley R."/>
            <person name="Salamov A."/>
            <person name="Simmons B.A."/>
            <person name="Magnuson J.K."/>
            <person name="Henrissat B."/>
            <person name="Mortensen U.H."/>
            <person name="Larsen T.O."/>
            <person name="Devries R.P."/>
            <person name="Grigoriev I.V."/>
            <person name="Machida M."/>
            <person name="Baker S.E."/>
            <person name="Andersen M.R."/>
        </authorList>
    </citation>
    <scope>NUCLEOTIDE SEQUENCE [LARGE SCALE GENOMIC DNA]</scope>
    <source>
        <strain evidence="2 3">IBT 29228</strain>
    </source>
</reference>
<dbReference type="SUPFAM" id="SSF47473">
    <property type="entry name" value="EF-hand"/>
    <property type="match status" value="1"/>
</dbReference>
<proteinExistence type="predicted"/>
<accession>A0A5N7AZU9</accession>
<dbReference type="Gene3D" id="1.10.238.10">
    <property type="entry name" value="EF-hand"/>
    <property type="match status" value="1"/>
</dbReference>
<feature type="domain" description="EF-hand" evidence="1">
    <location>
        <begin position="24"/>
        <end position="59"/>
    </location>
</feature>